<proteinExistence type="predicted"/>
<dbReference type="GO" id="GO:0006270">
    <property type="term" value="P:DNA replication initiation"/>
    <property type="evidence" value="ECO:0007669"/>
    <property type="project" value="TreeGrafter"/>
</dbReference>
<sequence length="227" mass="24886">MPRQLNFDLPARPALGRDDFFVAEPNAVALALVESWPDWPNRKLLIIGPTGSGKTHLAHVWATRSRARLIPAYLLPQENIPALAAGPVVIEDAQEIAGNEAAEHALFHLHNHLLAEGQSLLLTANTAPQHWGLHLPDLASRMQGTTSVSIDLPDDRLLAVVLAKLFADRQIVPHGDVIPYLLRRMDRSFADAQRIVAAIDALSLSEKRDVTRRLAGRACDQLEQDAG</sequence>
<dbReference type="PANTHER" id="PTHR30050">
    <property type="entry name" value="CHROMOSOMAL REPLICATION INITIATOR PROTEIN DNAA"/>
    <property type="match status" value="1"/>
</dbReference>
<dbReference type="Gene3D" id="1.10.8.60">
    <property type="match status" value="1"/>
</dbReference>
<gene>
    <name evidence="1" type="ORF">GCM10011534_04870</name>
</gene>
<name>A0A917SLS5_9RHOB</name>
<protein>
    <recommendedName>
        <fullName evidence="3">Chromosomal replication initiator DnaA</fullName>
    </recommendedName>
</protein>
<comment type="caution">
    <text evidence="1">The sequence shown here is derived from an EMBL/GenBank/DDBJ whole genome shotgun (WGS) entry which is preliminary data.</text>
</comment>
<accession>A0A917SLS5</accession>
<organism evidence="1 2">
    <name type="scientific">Pseudooceanicola nanhaiensis</name>
    <dbReference type="NCBI Taxonomy" id="375761"/>
    <lineage>
        <taxon>Bacteria</taxon>
        <taxon>Pseudomonadati</taxon>
        <taxon>Pseudomonadota</taxon>
        <taxon>Alphaproteobacteria</taxon>
        <taxon>Rhodobacterales</taxon>
        <taxon>Paracoccaceae</taxon>
        <taxon>Pseudooceanicola</taxon>
    </lineage>
</organism>
<dbReference type="GO" id="GO:0005886">
    <property type="term" value="C:plasma membrane"/>
    <property type="evidence" value="ECO:0007669"/>
    <property type="project" value="TreeGrafter"/>
</dbReference>
<dbReference type="RefSeq" id="WP_028285432.1">
    <property type="nucleotide sequence ID" value="NZ_BMLF01000001.1"/>
</dbReference>
<dbReference type="Proteomes" id="UP000649829">
    <property type="component" value="Unassembled WGS sequence"/>
</dbReference>
<reference evidence="1" key="2">
    <citation type="submission" date="2020-09" db="EMBL/GenBank/DDBJ databases">
        <authorList>
            <person name="Sun Q."/>
            <person name="Zhou Y."/>
        </authorList>
    </citation>
    <scope>NUCLEOTIDE SEQUENCE</scope>
    <source>
        <strain evidence="1">CGMCC 1.6293</strain>
    </source>
</reference>
<evidence type="ECO:0000313" key="1">
    <source>
        <dbReference type="EMBL" id="GGL86003.1"/>
    </source>
</evidence>
<keyword evidence="2" id="KW-1185">Reference proteome</keyword>
<dbReference type="EMBL" id="BMLF01000001">
    <property type="protein sequence ID" value="GGL86003.1"/>
    <property type="molecule type" value="Genomic_DNA"/>
</dbReference>
<dbReference type="PANTHER" id="PTHR30050:SF5">
    <property type="entry name" value="DNAA REGULATORY INACTIVATOR HDA"/>
    <property type="match status" value="1"/>
</dbReference>
<dbReference type="SUPFAM" id="SSF52540">
    <property type="entry name" value="P-loop containing nucleoside triphosphate hydrolases"/>
    <property type="match status" value="1"/>
</dbReference>
<dbReference type="GO" id="GO:0003688">
    <property type="term" value="F:DNA replication origin binding"/>
    <property type="evidence" value="ECO:0007669"/>
    <property type="project" value="TreeGrafter"/>
</dbReference>
<evidence type="ECO:0008006" key="3">
    <source>
        <dbReference type="Google" id="ProtNLM"/>
    </source>
</evidence>
<dbReference type="InterPro" id="IPR027417">
    <property type="entry name" value="P-loop_NTPase"/>
</dbReference>
<dbReference type="Gene3D" id="3.40.50.300">
    <property type="entry name" value="P-loop containing nucleotide triphosphate hydrolases"/>
    <property type="match status" value="1"/>
</dbReference>
<dbReference type="AlphaFoldDB" id="A0A917SLS5"/>
<evidence type="ECO:0000313" key="2">
    <source>
        <dbReference type="Proteomes" id="UP000649829"/>
    </source>
</evidence>
<reference evidence="1" key="1">
    <citation type="journal article" date="2014" name="Int. J. Syst. Evol. Microbiol.">
        <title>Complete genome sequence of Corynebacterium casei LMG S-19264T (=DSM 44701T), isolated from a smear-ripened cheese.</title>
        <authorList>
            <consortium name="US DOE Joint Genome Institute (JGI-PGF)"/>
            <person name="Walter F."/>
            <person name="Albersmeier A."/>
            <person name="Kalinowski J."/>
            <person name="Ruckert C."/>
        </authorList>
    </citation>
    <scope>NUCLEOTIDE SEQUENCE</scope>
    <source>
        <strain evidence="1">CGMCC 1.6293</strain>
    </source>
</reference>